<dbReference type="Gene3D" id="3.10.450.50">
    <property type="match status" value="1"/>
</dbReference>
<dbReference type="AlphaFoldDB" id="D7DYV9"/>
<evidence type="ECO:0000313" key="3">
    <source>
        <dbReference type="EMBL" id="ADI64438.1"/>
    </source>
</evidence>
<dbReference type="HOGENOM" id="CLU_075069_0_0_3"/>
<gene>
    <name evidence="3" type="ordered locus">Aazo_2542</name>
</gene>
<feature type="domain" description="OCP N-terminal" evidence="2">
    <location>
        <begin position="18"/>
        <end position="169"/>
    </location>
</feature>
<proteinExistence type="inferred from homology"/>
<dbReference type="InterPro" id="IPR032710">
    <property type="entry name" value="NTF2-like_dom_sf"/>
</dbReference>
<evidence type="ECO:0000313" key="4">
    <source>
        <dbReference type="Proteomes" id="UP000001511"/>
    </source>
</evidence>
<dbReference type="GO" id="GO:0031404">
    <property type="term" value="F:chloride ion binding"/>
    <property type="evidence" value="ECO:0007669"/>
    <property type="project" value="InterPro"/>
</dbReference>
<dbReference type="InterPro" id="IPR015233">
    <property type="entry name" value="Orange_carotenoid-bd_N"/>
</dbReference>
<dbReference type="OrthoDB" id="511607at2"/>
<protein>
    <submittedName>
        <fullName evidence="3">Orange carotenoid protein</fullName>
    </submittedName>
</protein>
<dbReference type="Gene3D" id="1.10.2090.10">
    <property type="entry name" value="Orange carotenoid-binding protein, N-terminal domain"/>
    <property type="match status" value="1"/>
</dbReference>
<evidence type="ECO:0000259" key="2">
    <source>
        <dbReference type="PROSITE" id="PS51773"/>
    </source>
</evidence>
<keyword evidence="1" id="KW-0605">Phycobilisome</keyword>
<dbReference type="SUPFAM" id="SSF81930">
    <property type="entry name" value="Orange carotenoid protein, N-terminal domain"/>
    <property type="match status" value="1"/>
</dbReference>
<keyword evidence="1" id="KW-0793">Thylakoid</keyword>
<dbReference type="InterPro" id="IPR002075">
    <property type="entry name" value="NTF2_dom"/>
</dbReference>
<sequence>MALTIQSAQTIFSNTQVPSPIPATIALFAQLNVDDQLAYLWYAYTEMGKTITPAAPGAARLQLAEGLLTQIKQMSREEQTKVMRDLASRADTPISRSYGFFSVNTKLAFWYELGELMKQGIITPIPVGYQMSPGVKVVLEATQKLDQGQQITVLRNTVVDMGFDTSELGPSSYPKADKADTEPAFQRTTPVISSVKIDGITEPAVLGYIEAMNADNFDAAIALFTNEGALQPPFQKPIVGQKAIAKYMREEAQGLNMMPQKGICEVQPDGSKQLKITGVVQTPWFGVTVGMNISWRFLINPEGKIFFLAIDMLASPQELMNLRQV</sequence>
<evidence type="ECO:0000256" key="1">
    <source>
        <dbReference type="PROSITE-ProRule" id="PRU01109"/>
    </source>
</evidence>
<dbReference type="eggNOG" id="COG3631">
    <property type="taxonomic scope" value="Bacteria"/>
</dbReference>
<dbReference type="RefSeq" id="WP_013191455.1">
    <property type="nucleotide sequence ID" value="NC_014248.1"/>
</dbReference>
<comment type="similarity">
    <text evidence="1">Belongs to the orange carotenoid-binding protein family.</text>
</comment>
<name>D7DYV9_NOSA0</name>
<organism evidence="3 4">
    <name type="scientific">Nostoc azollae (strain 0708)</name>
    <name type="common">Anabaena azollae (strain 0708)</name>
    <dbReference type="NCBI Taxonomy" id="551115"/>
    <lineage>
        <taxon>Bacteria</taxon>
        <taxon>Bacillati</taxon>
        <taxon>Cyanobacteriota</taxon>
        <taxon>Cyanophyceae</taxon>
        <taxon>Nostocales</taxon>
        <taxon>Nostocaceae</taxon>
        <taxon>Trichormus</taxon>
    </lineage>
</organism>
<dbReference type="Proteomes" id="UP000001511">
    <property type="component" value="Chromosome"/>
</dbReference>
<dbReference type="SUPFAM" id="SSF54427">
    <property type="entry name" value="NTF2-like"/>
    <property type="match status" value="1"/>
</dbReference>
<dbReference type="PROSITE" id="PS51773">
    <property type="entry name" value="OCP_N"/>
    <property type="match status" value="1"/>
</dbReference>
<reference evidence="3 4" key="1">
    <citation type="journal article" date="2010" name="PLoS ONE">
        <title>Genome erosion in a nitrogen-fixing vertically transmitted endosymbiotic multicellular cyanobacterium.</title>
        <authorList>
            <person name="Ran L."/>
            <person name="Larsson J."/>
            <person name="Vigil-Stenman T."/>
            <person name="Nylander J.A."/>
            <person name="Ininbergs K."/>
            <person name="Zheng W.W."/>
            <person name="Lapidus A."/>
            <person name="Lowry S."/>
            <person name="Haselkorn R."/>
            <person name="Bergman B."/>
        </authorList>
    </citation>
    <scope>NUCLEOTIDE SEQUENCE [LARGE SCALE GENOMIC DNA]</scope>
    <source>
        <strain evidence="3 4">0708</strain>
    </source>
</reference>
<dbReference type="GO" id="GO:0016037">
    <property type="term" value="P:light absorption"/>
    <property type="evidence" value="ECO:0007669"/>
    <property type="project" value="UniProtKB-UniRule"/>
</dbReference>
<keyword evidence="1" id="KW-0157">Chromophore</keyword>
<dbReference type="InterPro" id="IPR036917">
    <property type="entry name" value="Orange_carotenoid-bd_N_sf"/>
</dbReference>
<accession>D7DYV9</accession>
<dbReference type="EMBL" id="CP002059">
    <property type="protein sequence ID" value="ADI64438.1"/>
    <property type="molecule type" value="Genomic_DNA"/>
</dbReference>
<dbReference type="STRING" id="551115.Aazo_2542"/>
<keyword evidence="1" id="KW-0042">Antenna complex</keyword>
<dbReference type="KEGG" id="naz:Aazo_2542"/>
<dbReference type="GO" id="GO:0030089">
    <property type="term" value="C:phycobilisome"/>
    <property type="evidence" value="ECO:0007669"/>
    <property type="project" value="UniProtKB-UniRule"/>
</dbReference>
<keyword evidence="1" id="KW-0472">Membrane</keyword>
<dbReference type="Pfam" id="PF09150">
    <property type="entry name" value="Carot_N"/>
    <property type="match status" value="1"/>
</dbReference>
<keyword evidence="4" id="KW-1185">Reference proteome</keyword>
<dbReference type="Pfam" id="PF02136">
    <property type="entry name" value="NTF2"/>
    <property type="match status" value="1"/>
</dbReference>